<keyword evidence="7" id="KW-0675">Receptor</keyword>
<feature type="transmembrane region" description="Helical" evidence="10">
    <location>
        <begin position="191"/>
        <end position="211"/>
    </location>
</feature>
<evidence type="ECO:0000259" key="11">
    <source>
        <dbReference type="PROSITE" id="PS50262"/>
    </source>
</evidence>
<comment type="subcellular location">
    <subcellularLocation>
        <location evidence="1">Cell membrane</location>
        <topology evidence="1">Multi-pass membrane protein</topology>
    </subcellularLocation>
</comment>
<evidence type="ECO:0000256" key="10">
    <source>
        <dbReference type="SAM" id="Phobius"/>
    </source>
</evidence>
<dbReference type="AlphaFoldDB" id="A0A915L1D7"/>
<keyword evidence="2" id="KW-1003">Cell membrane</keyword>
<organism evidence="12 13">
    <name type="scientific">Romanomermis culicivorax</name>
    <name type="common">Nematode worm</name>
    <dbReference type="NCBI Taxonomy" id="13658"/>
    <lineage>
        <taxon>Eukaryota</taxon>
        <taxon>Metazoa</taxon>
        <taxon>Ecdysozoa</taxon>
        <taxon>Nematoda</taxon>
        <taxon>Enoplea</taxon>
        <taxon>Dorylaimia</taxon>
        <taxon>Mermithida</taxon>
        <taxon>Mermithoidea</taxon>
        <taxon>Mermithidae</taxon>
        <taxon>Romanomermis</taxon>
    </lineage>
</organism>
<feature type="transmembrane region" description="Helical" evidence="10">
    <location>
        <begin position="143"/>
        <end position="163"/>
    </location>
</feature>
<feature type="transmembrane region" description="Helical" evidence="10">
    <location>
        <begin position="60"/>
        <end position="85"/>
    </location>
</feature>
<dbReference type="Gene3D" id="1.20.1070.10">
    <property type="entry name" value="Rhodopsin 7-helix transmembrane proteins"/>
    <property type="match status" value="1"/>
</dbReference>
<evidence type="ECO:0000256" key="4">
    <source>
        <dbReference type="ARBA" id="ARBA00022989"/>
    </source>
</evidence>
<evidence type="ECO:0000256" key="9">
    <source>
        <dbReference type="ARBA" id="ARBA00023224"/>
    </source>
</evidence>
<feature type="transmembrane region" description="Helical" evidence="10">
    <location>
        <begin position="27"/>
        <end position="48"/>
    </location>
</feature>
<evidence type="ECO:0000256" key="6">
    <source>
        <dbReference type="ARBA" id="ARBA00023136"/>
    </source>
</evidence>
<dbReference type="PROSITE" id="PS50262">
    <property type="entry name" value="G_PROTEIN_RECEP_F1_2"/>
    <property type="match status" value="1"/>
</dbReference>
<dbReference type="SUPFAM" id="SSF81321">
    <property type="entry name" value="Family A G protein-coupled receptor-like"/>
    <property type="match status" value="1"/>
</dbReference>
<keyword evidence="8" id="KW-0325">Glycoprotein</keyword>
<keyword evidence="4 10" id="KW-1133">Transmembrane helix</keyword>
<dbReference type="GO" id="GO:0005886">
    <property type="term" value="C:plasma membrane"/>
    <property type="evidence" value="ECO:0007669"/>
    <property type="project" value="UniProtKB-SubCell"/>
</dbReference>
<dbReference type="InterPro" id="IPR019424">
    <property type="entry name" value="7TM_GPCR_Srsx"/>
</dbReference>
<dbReference type="Pfam" id="PF10320">
    <property type="entry name" value="7TM_GPCR_Srsx"/>
    <property type="match status" value="1"/>
</dbReference>
<evidence type="ECO:0000256" key="5">
    <source>
        <dbReference type="ARBA" id="ARBA00023040"/>
    </source>
</evidence>
<keyword evidence="12" id="KW-1185">Reference proteome</keyword>
<proteinExistence type="predicted"/>
<reference evidence="13" key="1">
    <citation type="submission" date="2022-11" db="UniProtKB">
        <authorList>
            <consortium name="WormBaseParasite"/>
        </authorList>
    </citation>
    <scope>IDENTIFICATION</scope>
</reference>
<evidence type="ECO:0000256" key="7">
    <source>
        <dbReference type="ARBA" id="ARBA00023170"/>
    </source>
</evidence>
<dbReference type="SMART" id="SM01381">
    <property type="entry name" value="7TM_GPCR_Srsx"/>
    <property type="match status" value="1"/>
</dbReference>
<feature type="domain" description="G-protein coupled receptors family 1 profile" evidence="11">
    <location>
        <begin position="40"/>
        <end position="247"/>
    </location>
</feature>
<dbReference type="GO" id="GO:0004930">
    <property type="term" value="F:G protein-coupled receptor activity"/>
    <property type="evidence" value="ECO:0007669"/>
    <property type="project" value="UniProtKB-KW"/>
</dbReference>
<feature type="transmembrane region" description="Helical" evidence="10">
    <location>
        <begin position="105"/>
        <end position="123"/>
    </location>
</feature>
<keyword evidence="9" id="KW-0807">Transducer</keyword>
<dbReference type="PANTHER" id="PTHR24246:SF27">
    <property type="entry name" value="ADENOSINE RECEPTOR, ISOFORM A"/>
    <property type="match status" value="1"/>
</dbReference>
<accession>A0A915L1D7</accession>
<name>A0A915L1D7_ROMCU</name>
<keyword evidence="3 10" id="KW-0812">Transmembrane</keyword>
<dbReference type="Proteomes" id="UP000887565">
    <property type="component" value="Unplaced"/>
</dbReference>
<evidence type="ECO:0000256" key="2">
    <source>
        <dbReference type="ARBA" id="ARBA00022475"/>
    </source>
</evidence>
<evidence type="ECO:0000256" key="8">
    <source>
        <dbReference type="ARBA" id="ARBA00023180"/>
    </source>
</evidence>
<keyword evidence="6 10" id="KW-0472">Membrane</keyword>
<evidence type="ECO:0000256" key="3">
    <source>
        <dbReference type="ARBA" id="ARBA00022692"/>
    </source>
</evidence>
<dbReference type="InterPro" id="IPR017452">
    <property type="entry name" value="GPCR_Rhodpsn_7TM"/>
</dbReference>
<dbReference type="WBParaSite" id="nRc.2.0.1.t44525-RA">
    <property type="protein sequence ID" value="nRc.2.0.1.t44525-RA"/>
    <property type="gene ID" value="nRc.2.0.1.g44525"/>
</dbReference>
<evidence type="ECO:0000313" key="13">
    <source>
        <dbReference type="WBParaSite" id="nRc.2.0.1.t44525-RA"/>
    </source>
</evidence>
<sequence>MYLSSMQQSTAEFQMCFDMFVMLEPAFALWILFSVINIFCASFCIFVFQYFKFQRTDNQFLLLNLLCSEILGSLITICLAVWHLSSVSARTLEALSASQCYKYSGIQNVFIDCSSLFALLLGLDRLLAILTPNWYKTKSQWHVYSWACGVYAVESLIYILSFFDDFDTSNEVPICLVRAAAGRYWTNFKTYYLTMINCLPIFFFVITYAVLKIQSKRQNDRMGESNLTEIKNRLNDKVLKALTFLTLWHLCTFTLSTLSNLILNQLPYRGTQYGPYFTLLFYTNGTACFLCYTVYVSKFKSSIKTLSMAVKNCTRINDQRLVSKISVVPSPTFKTSLKTSTGHQNAVSFNVTGHD</sequence>
<dbReference type="InterPro" id="IPR000276">
    <property type="entry name" value="GPCR_Rhodpsn"/>
</dbReference>
<feature type="transmembrane region" description="Helical" evidence="10">
    <location>
        <begin position="275"/>
        <end position="295"/>
    </location>
</feature>
<feature type="transmembrane region" description="Helical" evidence="10">
    <location>
        <begin position="241"/>
        <end position="263"/>
    </location>
</feature>
<keyword evidence="5" id="KW-0297">G-protein coupled receptor</keyword>
<evidence type="ECO:0000313" key="12">
    <source>
        <dbReference type="Proteomes" id="UP000887565"/>
    </source>
</evidence>
<evidence type="ECO:0000256" key="1">
    <source>
        <dbReference type="ARBA" id="ARBA00004651"/>
    </source>
</evidence>
<protein>
    <submittedName>
        <fullName evidence="13">G-protein coupled receptors family 1 profile domain-containing protein</fullName>
    </submittedName>
</protein>
<dbReference type="PANTHER" id="PTHR24246">
    <property type="entry name" value="OLFACTORY RECEPTOR AND ADENOSINE RECEPTOR"/>
    <property type="match status" value="1"/>
</dbReference>